<dbReference type="Gene3D" id="3.40.10.10">
    <property type="entry name" value="DNA Methylphosphotriester Repair Domain"/>
    <property type="match status" value="1"/>
</dbReference>
<feature type="domain" description="HTH araC/xylS-type" evidence="8">
    <location>
        <begin position="86"/>
        <end position="184"/>
    </location>
</feature>
<gene>
    <name evidence="9" type="ORF">GPL21_16265</name>
</gene>
<dbReference type="AlphaFoldDB" id="A0A844SHI3"/>
<keyword evidence="10" id="KW-1185">Reference proteome</keyword>
<sequence length="211" mass="23009">MLEFAAQYAAFQRRDPAWDGVVFVAVKTTGVYCRPVCRARTPLARNVRFYGSAASAERAGFRPCLRCRPEAAPFCPAWKGTRTTVERALALIEEGALDRGNVEALAVRLGVGARHLSRLFAEHLDASPLQVALSLRVQRAKRLIDGSELPLALVAQHAGFSSARRMNAAFAKLYGRSAASQAASRHDAINPDGDRQWPRATAPSVRNRNLG</sequence>
<keyword evidence="6" id="KW-0804">Transcription</keyword>
<dbReference type="GO" id="GO:0006281">
    <property type="term" value="P:DNA repair"/>
    <property type="evidence" value="ECO:0007669"/>
    <property type="project" value="InterPro"/>
</dbReference>
<evidence type="ECO:0000256" key="7">
    <source>
        <dbReference type="SAM" id="MobiDB-lite"/>
    </source>
</evidence>
<dbReference type="InterPro" id="IPR018060">
    <property type="entry name" value="HTH_AraC"/>
</dbReference>
<feature type="compositionally biased region" description="Basic and acidic residues" evidence="7">
    <location>
        <begin position="184"/>
        <end position="197"/>
    </location>
</feature>
<evidence type="ECO:0000313" key="9">
    <source>
        <dbReference type="EMBL" id="MVT66653.1"/>
    </source>
</evidence>
<dbReference type="PROSITE" id="PS01124">
    <property type="entry name" value="HTH_ARAC_FAMILY_2"/>
    <property type="match status" value="1"/>
</dbReference>
<proteinExistence type="predicted"/>
<keyword evidence="5" id="KW-0010">Activator</keyword>
<dbReference type="InterPro" id="IPR009057">
    <property type="entry name" value="Homeodomain-like_sf"/>
</dbReference>
<keyword evidence="4" id="KW-0238">DNA-binding</keyword>
<evidence type="ECO:0000313" key="10">
    <source>
        <dbReference type="Proteomes" id="UP000436468"/>
    </source>
</evidence>
<reference evidence="9 10" key="1">
    <citation type="submission" date="2019-12" db="EMBL/GenBank/DDBJ databases">
        <title>Draft genome sequences Bradyrhizobium cajani AMBPC1010, Bradyrhizobium pachyrhizi AMBPC1040 and Bradyrhizobium yuanmingense ALSPC3051, three plant growth promoting strains isolated from nodules of Cajanus cajan L. in Dominican Republic.</title>
        <authorList>
            <person name="Flores-Felix J.D."/>
            <person name="Araujo J."/>
            <person name="Diaz-Alcantara C."/>
            <person name="Gonzalez-Andres F."/>
            <person name="Velazquez E."/>
        </authorList>
    </citation>
    <scope>NUCLEOTIDE SEQUENCE [LARGE SCALE GENOMIC DNA]</scope>
    <source>
        <strain evidence="9 10">1040</strain>
    </source>
</reference>
<dbReference type="SUPFAM" id="SSF57884">
    <property type="entry name" value="Ada DNA repair protein, N-terminal domain (N-Ada 10)"/>
    <property type="match status" value="1"/>
</dbReference>
<comment type="caution">
    <text evidence="9">The sequence shown here is derived from an EMBL/GenBank/DDBJ whole genome shotgun (WGS) entry which is preliminary data.</text>
</comment>
<organism evidence="9 10">
    <name type="scientific">Bradyrhizobium pachyrhizi</name>
    <dbReference type="NCBI Taxonomy" id="280333"/>
    <lineage>
        <taxon>Bacteria</taxon>
        <taxon>Pseudomonadati</taxon>
        <taxon>Pseudomonadota</taxon>
        <taxon>Alphaproteobacteria</taxon>
        <taxon>Hyphomicrobiales</taxon>
        <taxon>Nitrobacteraceae</taxon>
        <taxon>Bradyrhizobium</taxon>
    </lineage>
</organism>
<keyword evidence="3" id="KW-0805">Transcription regulation</keyword>
<dbReference type="GO" id="GO:0032259">
    <property type="term" value="P:methylation"/>
    <property type="evidence" value="ECO:0007669"/>
    <property type="project" value="UniProtKB-KW"/>
</dbReference>
<evidence type="ECO:0000256" key="1">
    <source>
        <dbReference type="ARBA" id="ARBA00001947"/>
    </source>
</evidence>
<dbReference type="GO" id="GO:0008168">
    <property type="term" value="F:methyltransferase activity"/>
    <property type="evidence" value="ECO:0007669"/>
    <property type="project" value="UniProtKB-KW"/>
</dbReference>
<dbReference type="Pfam" id="PF02805">
    <property type="entry name" value="Ada_Zn_binding"/>
    <property type="match status" value="1"/>
</dbReference>
<evidence type="ECO:0000256" key="5">
    <source>
        <dbReference type="ARBA" id="ARBA00023159"/>
    </source>
</evidence>
<dbReference type="EMBL" id="WQNF01000009">
    <property type="protein sequence ID" value="MVT66653.1"/>
    <property type="molecule type" value="Genomic_DNA"/>
</dbReference>
<feature type="region of interest" description="Disordered" evidence="7">
    <location>
        <begin position="184"/>
        <end position="211"/>
    </location>
</feature>
<dbReference type="InterPro" id="IPR050204">
    <property type="entry name" value="AraC_XylS_family_regulators"/>
</dbReference>
<keyword evidence="2" id="KW-0808">Transferase</keyword>
<dbReference type="PANTHER" id="PTHR46796:SF6">
    <property type="entry name" value="ARAC SUBFAMILY"/>
    <property type="match status" value="1"/>
</dbReference>
<evidence type="ECO:0000256" key="2">
    <source>
        <dbReference type="ARBA" id="ARBA00022603"/>
    </source>
</evidence>
<dbReference type="GO" id="GO:0003700">
    <property type="term" value="F:DNA-binding transcription factor activity"/>
    <property type="evidence" value="ECO:0007669"/>
    <property type="project" value="InterPro"/>
</dbReference>
<evidence type="ECO:0000256" key="4">
    <source>
        <dbReference type="ARBA" id="ARBA00023125"/>
    </source>
</evidence>
<dbReference type="SMART" id="SM00342">
    <property type="entry name" value="HTH_ARAC"/>
    <property type="match status" value="1"/>
</dbReference>
<protein>
    <submittedName>
        <fullName evidence="9">Helix-turn-helix domain-containing protein</fullName>
    </submittedName>
</protein>
<dbReference type="GO" id="GO:0008270">
    <property type="term" value="F:zinc ion binding"/>
    <property type="evidence" value="ECO:0007669"/>
    <property type="project" value="InterPro"/>
</dbReference>
<evidence type="ECO:0000256" key="3">
    <source>
        <dbReference type="ARBA" id="ARBA00023015"/>
    </source>
</evidence>
<dbReference type="RefSeq" id="WP_157344617.1">
    <property type="nucleotide sequence ID" value="NZ_WQNF01000009.1"/>
</dbReference>
<dbReference type="Pfam" id="PF12833">
    <property type="entry name" value="HTH_18"/>
    <property type="match status" value="1"/>
</dbReference>
<dbReference type="Proteomes" id="UP000436468">
    <property type="component" value="Unassembled WGS sequence"/>
</dbReference>
<keyword evidence="2" id="KW-0489">Methyltransferase</keyword>
<name>A0A844SHI3_9BRAD</name>
<dbReference type="InterPro" id="IPR035451">
    <property type="entry name" value="Ada-like_dom_sf"/>
</dbReference>
<dbReference type="InterPro" id="IPR004026">
    <property type="entry name" value="Ada_DNA_repair_Zn-bd"/>
</dbReference>
<evidence type="ECO:0000256" key="6">
    <source>
        <dbReference type="ARBA" id="ARBA00023163"/>
    </source>
</evidence>
<dbReference type="Gene3D" id="1.10.10.60">
    <property type="entry name" value="Homeodomain-like"/>
    <property type="match status" value="1"/>
</dbReference>
<evidence type="ECO:0000259" key="8">
    <source>
        <dbReference type="PROSITE" id="PS01124"/>
    </source>
</evidence>
<dbReference type="PANTHER" id="PTHR46796">
    <property type="entry name" value="HTH-TYPE TRANSCRIPTIONAL ACTIVATOR RHAS-RELATED"/>
    <property type="match status" value="1"/>
</dbReference>
<accession>A0A844SHI3</accession>
<comment type="cofactor">
    <cofactor evidence="1">
        <name>Zn(2+)</name>
        <dbReference type="ChEBI" id="CHEBI:29105"/>
    </cofactor>
</comment>
<dbReference type="SUPFAM" id="SSF46689">
    <property type="entry name" value="Homeodomain-like"/>
    <property type="match status" value="2"/>
</dbReference>
<dbReference type="GO" id="GO:0043565">
    <property type="term" value="F:sequence-specific DNA binding"/>
    <property type="evidence" value="ECO:0007669"/>
    <property type="project" value="InterPro"/>
</dbReference>